<evidence type="ECO:0000313" key="3">
    <source>
        <dbReference type="Proteomes" id="UP000019089"/>
    </source>
</evidence>
<feature type="chain" id="PRO_5004793120" evidence="1">
    <location>
        <begin position="23"/>
        <end position="56"/>
    </location>
</feature>
<gene>
    <name evidence="2" type="ORF">N018_05135</name>
</gene>
<accession>W0MM45</accession>
<dbReference type="HOGENOM" id="CLU_192283_1_0_6"/>
<protein>
    <submittedName>
        <fullName evidence="2">Uncharacterized protein</fullName>
    </submittedName>
</protein>
<organism evidence="2 3">
    <name type="scientific">Pseudomonas syringae CC1557</name>
    <dbReference type="NCBI Taxonomy" id="1357279"/>
    <lineage>
        <taxon>Bacteria</taxon>
        <taxon>Pseudomonadati</taxon>
        <taxon>Pseudomonadota</taxon>
        <taxon>Gammaproteobacteria</taxon>
        <taxon>Pseudomonadales</taxon>
        <taxon>Pseudomonadaceae</taxon>
        <taxon>Pseudomonas</taxon>
        <taxon>Pseudomonas syringae</taxon>
    </lineage>
</organism>
<dbReference type="KEGG" id="psyr:N018_05135"/>
<keyword evidence="1" id="KW-0732">Signal</keyword>
<dbReference type="STRING" id="1357279.N018_05135"/>
<reference evidence="2 3" key="1">
    <citation type="submission" date="2013-12" db="EMBL/GenBank/DDBJ databases">
        <title>Interactions Between Genome Architecture and Virulence Genes in Pseudomonas syringae, strain CC1557 as a model.</title>
        <authorList>
            <person name="Baltrus D."/>
            <person name="Hockett K."/>
            <person name="Karlsrud E."/>
            <person name="Dougherty K."/>
            <person name="Nishimura M."/>
        </authorList>
    </citation>
    <scope>NUCLEOTIDE SEQUENCE [LARGE SCALE GENOMIC DNA]</scope>
    <source>
        <strain evidence="2 3">CC1557</strain>
    </source>
</reference>
<dbReference type="Proteomes" id="UP000019089">
    <property type="component" value="Chromosome"/>
</dbReference>
<name>W0MM45_PSESX</name>
<dbReference type="EMBL" id="CP007014">
    <property type="protein sequence ID" value="AHG39659.1"/>
    <property type="molecule type" value="Genomic_DNA"/>
</dbReference>
<dbReference type="eggNOG" id="ENOG5031JUE">
    <property type="taxonomic scope" value="Bacteria"/>
</dbReference>
<evidence type="ECO:0000256" key="1">
    <source>
        <dbReference type="SAM" id="SignalP"/>
    </source>
</evidence>
<feature type="signal peptide" evidence="1">
    <location>
        <begin position="1"/>
        <end position="22"/>
    </location>
</feature>
<sequence>MKVITRRCMAAIGILAVLAVYAAGAYQNELSRQATGYANCTFGHCAPLDASFSALR</sequence>
<evidence type="ECO:0000313" key="2">
    <source>
        <dbReference type="EMBL" id="AHG39659.1"/>
    </source>
</evidence>
<proteinExistence type="predicted"/>
<dbReference type="AlphaFoldDB" id="W0MM45"/>